<keyword evidence="2" id="KW-0812">Transmembrane</keyword>
<keyword evidence="2" id="KW-0472">Membrane</keyword>
<dbReference type="PANTHER" id="PTHR16861:SF4">
    <property type="entry name" value="SH3 DOMAIN PROTEIN (AFU_ORTHOLOGUE AFUA_1G13610)"/>
    <property type="match status" value="1"/>
</dbReference>
<feature type="region of interest" description="Disordered" evidence="1">
    <location>
        <begin position="170"/>
        <end position="210"/>
    </location>
</feature>
<organism evidence="3 4">
    <name type="scientific">Penicillium cosmopolitanum</name>
    <dbReference type="NCBI Taxonomy" id="1131564"/>
    <lineage>
        <taxon>Eukaryota</taxon>
        <taxon>Fungi</taxon>
        <taxon>Dikarya</taxon>
        <taxon>Ascomycota</taxon>
        <taxon>Pezizomycotina</taxon>
        <taxon>Eurotiomycetes</taxon>
        <taxon>Eurotiomycetidae</taxon>
        <taxon>Eurotiales</taxon>
        <taxon>Aspergillaceae</taxon>
        <taxon>Penicillium</taxon>
    </lineage>
</organism>
<name>A0A9W9VQC0_9EURO</name>
<reference evidence="3" key="1">
    <citation type="submission" date="2022-12" db="EMBL/GenBank/DDBJ databases">
        <authorList>
            <person name="Petersen C."/>
        </authorList>
    </citation>
    <scope>NUCLEOTIDE SEQUENCE</scope>
    <source>
        <strain evidence="3">IBT 29677</strain>
    </source>
</reference>
<dbReference type="EMBL" id="JAPZBU010000009">
    <property type="protein sequence ID" value="KAJ5387398.1"/>
    <property type="molecule type" value="Genomic_DNA"/>
</dbReference>
<dbReference type="RefSeq" id="XP_056485196.1">
    <property type="nucleotide sequence ID" value="XM_056634576.1"/>
</dbReference>
<evidence type="ECO:0000256" key="1">
    <source>
        <dbReference type="SAM" id="MobiDB-lite"/>
    </source>
</evidence>
<feature type="region of interest" description="Disordered" evidence="1">
    <location>
        <begin position="273"/>
        <end position="295"/>
    </location>
</feature>
<protein>
    <recommendedName>
        <fullName evidence="5">Ig-like domain-containing protein</fullName>
    </recommendedName>
</protein>
<reference evidence="3" key="2">
    <citation type="journal article" date="2023" name="IMA Fungus">
        <title>Comparative genomic study of the Penicillium genus elucidates a diverse pangenome and 15 lateral gene transfer events.</title>
        <authorList>
            <person name="Petersen C."/>
            <person name="Sorensen T."/>
            <person name="Nielsen M.R."/>
            <person name="Sondergaard T.E."/>
            <person name="Sorensen J.L."/>
            <person name="Fitzpatrick D.A."/>
            <person name="Frisvad J.C."/>
            <person name="Nielsen K.L."/>
        </authorList>
    </citation>
    <scope>NUCLEOTIDE SEQUENCE</scope>
    <source>
        <strain evidence="3">IBT 29677</strain>
    </source>
</reference>
<feature type="transmembrane region" description="Helical" evidence="2">
    <location>
        <begin position="214"/>
        <end position="236"/>
    </location>
</feature>
<dbReference type="GeneID" id="81373556"/>
<evidence type="ECO:0008006" key="5">
    <source>
        <dbReference type="Google" id="ProtNLM"/>
    </source>
</evidence>
<dbReference type="PANTHER" id="PTHR16861">
    <property type="entry name" value="GLYCOPROTEIN 38"/>
    <property type="match status" value="1"/>
</dbReference>
<keyword evidence="4" id="KW-1185">Reference proteome</keyword>
<evidence type="ECO:0000313" key="4">
    <source>
        <dbReference type="Proteomes" id="UP001147747"/>
    </source>
</evidence>
<dbReference type="OrthoDB" id="4770059at2759"/>
<evidence type="ECO:0000256" key="2">
    <source>
        <dbReference type="SAM" id="Phobius"/>
    </source>
</evidence>
<gene>
    <name evidence="3" type="ORF">N7509_009939</name>
</gene>
<sequence length="295" mass="30842">MSTTIVSTSVTETGHIPLTTNFTPPDSCVSDLWLGSTSGKTWMNLGPISHTECLPSGWAKTSYYSPGICPSGYGIAASGTVIDGSITETAATCCPTLDGHTYVTRPSKSSTASESIDCIWSPGPDVTTEFTYTWTEGDSTSSSSTALSLEEHVNAYGVYIRWQSTDFSTPASNTATTTTGATTAATTSTSTTSSTSTDSSGSSGSSGLSTGAKAGVGVGVAAGAVILIALLALFLIRRRRSKNQPPRPIEMPTGYSQPAQQRFVELSGQQRLVELPTGAETPELDSDNLRKYENR</sequence>
<proteinExistence type="predicted"/>
<evidence type="ECO:0000313" key="3">
    <source>
        <dbReference type="EMBL" id="KAJ5387398.1"/>
    </source>
</evidence>
<dbReference type="Proteomes" id="UP001147747">
    <property type="component" value="Unassembled WGS sequence"/>
</dbReference>
<keyword evidence="2" id="KW-1133">Transmembrane helix</keyword>
<accession>A0A9W9VQC0</accession>
<comment type="caution">
    <text evidence="3">The sequence shown here is derived from an EMBL/GenBank/DDBJ whole genome shotgun (WGS) entry which is preliminary data.</text>
</comment>
<dbReference type="AlphaFoldDB" id="A0A9W9VQC0"/>